<evidence type="ECO:0000256" key="6">
    <source>
        <dbReference type="PIRSR" id="PIRSR610300-51"/>
    </source>
</evidence>
<organism evidence="7 8">
    <name type="scientific">Kordiimonas lacus</name>
    <dbReference type="NCBI Taxonomy" id="637679"/>
    <lineage>
        <taxon>Bacteria</taxon>
        <taxon>Pseudomonadati</taxon>
        <taxon>Pseudomonadota</taxon>
        <taxon>Alphaproteobacteria</taxon>
        <taxon>Kordiimonadales</taxon>
        <taxon>Kordiimonadaceae</taxon>
        <taxon>Kordiimonas</taxon>
    </lineage>
</organism>
<proteinExistence type="inferred from homology"/>
<gene>
    <name evidence="7" type="ORF">SAMN04488071_2397</name>
</gene>
<protein>
    <submittedName>
        <fullName evidence="7">Cysteine dioxygenase type I</fullName>
    </submittedName>
</protein>
<name>A0A1G7B9N6_9PROT</name>
<evidence type="ECO:0000256" key="3">
    <source>
        <dbReference type="ARBA" id="ARBA00022964"/>
    </source>
</evidence>
<keyword evidence="2 6" id="KW-0479">Metal-binding</keyword>
<evidence type="ECO:0000256" key="5">
    <source>
        <dbReference type="ARBA" id="ARBA00023004"/>
    </source>
</evidence>
<keyword evidence="4" id="KW-0560">Oxidoreductase</keyword>
<dbReference type="RefSeq" id="WP_068307466.1">
    <property type="nucleotide sequence ID" value="NZ_FNAK01000005.1"/>
</dbReference>
<accession>A0A1G7B9N6</accession>
<dbReference type="EMBL" id="FNAK01000005">
    <property type="protein sequence ID" value="SDE22965.1"/>
    <property type="molecule type" value="Genomic_DNA"/>
</dbReference>
<reference evidence="7 8" key="1">
    <citation type="submission" date="2016-10" db="EMBL/GenBank/DDBJ databases">
        <authorList>
            <person name="de Groot N.N."/>
        </authorList>
    </citation>
    <scope>NUCLEOTIDE SEQUENCE [LARGE SCALE GENOMIC DNA]</scope>
    <source>
        <strain evidence="7 8">CGMCC 1.9109</strain>
    </source>
</reference>
<evidence type="ECO:0000313" key="7">
    <source>
        <dbReference type="EMBL" id="SDE22965.1"/>
    </source>
</evidence>
<dbReference type="InterPro" id="IPR010300">
    <property type="entry name" value="CDO_1"/>
</dbReference>
<evidence type="ECO:0000256" key="4">
    <source>
        <dbReference type="ARBA" id="ARBA00023002"/>
    </source>
</evidence>
<dbReference type="AlphaFoldDB" id="A0A1G7B9N6"/>
<feature type="binding site" evidence="6">
    <location>
        <position position="93"/>
    </location>
    <ligand>
        <name>Fe cation</name>
        <dbReference type="ChEBI" id="CHEBI:24875"/>
        <note>catalytic</note>
    </ligand>
</feature>
<dbReference type="InterPro" id="IPR011051">
    <property type="entry name" value="RmlC_Cupin_sf"/>
</dbReference>
<keyword evidence="5 6" id="KW-0408">Iron</keyword>
<dbReference type="Gene3D" id="2.60.120.10">
    <property type="entry name" value="Jelly Rolls"/>
    <property type="match status" value="1"/>
</dbReference>
<dbReference type="STRING" id="637679.GCA_001550055_03562"/>
<dbReference type="GO" id="GO:0016702">
    <property type="term" value="F:oxidoreductase activity, acting on single donors with incorporation of molecular oxygen, incorporation of two atoms of oxygen"/>
    <property type="evidence" value="ECO:0007669"/>
    <property type="project" value="InterPro"/>
</dbReference>
<dbReference type="CDD" id="cd10548">
    <property type="entry name" value="cupin_CDO"/>
    <property type="match status" value="1"/>
</dbReference>
<evidence type="ECO:0000256" key="1">
    <source>
        <dbReference type="ARBA" id="ARBA00006622"/>
    </source>
</evidence>
<feature type="binding site" evidence="6">
    <location>
        <position position="95"/>
    </location>
    <ligand>
        <name>Fe cation</name>
        <dbReference type="ChEBI" id="CHEBI:24875"/>
        <note>catalytic</note>
    </ligand>
</feature>
<dbReference type="Proteomes" id="UP000183685">
    <property type="component" value="Unassembled WGS sequence"/>
</dbReference>
<evidence type="ECO:0000313" key="8">
    <source>
        <dbReference type="Proteomes" id="UP000183685"/>
    </source>
</evidence>
<dbReference type="PANTHER" id="PTHR12918">
    <property type="entry name" value="CYSTEINE DIOXYGENASE"/>
    <property type="match status" value="1"/>
</dbReference>
<sequence length="185" mass="19783">MPKEGIPSFQSTINIASLVQEACTAVACAAPDCHKDEIAHLMEHVLPRIQLEDFADTPVNTRGYRRKVLYAHPSGFFSVLQLEWQPGAETPVHGHNAWGCVGVISGEIGCETYDRCDASEGGVRSNGKITAGAGAVATVNPNPEGIHRLFNPTDKVATTLHIYGMDLSANPCAVNVTYGSSAHRN</sequence>
<feature type="binding site" evidence="6">
    <location>
        <position position="147"/>
    </location>
    <ligand>
        <name>Fe cation</name>
        <dbReference type="ChEBI" id="CHEBI:24875"/>
        <note>catalytic</note>
    </ligand>
</feature>
<keyword evidence="8" id="KW-1185">Reference proteome</keyword>
<comment type="similarity">
    <text evidence="1">Belongs to the cysteine dioxygenase family.</text>
</comment>
<dbReference type="SUPFAM" id="SSF51182">
    <property type="entry name" value="RmlC-like cupins"/>
    <property type="match status" value="1"/>
</dbReference>
<dbReference type="GO" id="GO:0008198">
    <property type="term" value="F:ferrous iron binding"/>
    <property type="evidence" value="ECO:0007669"/>
    <property type="project" value="TreeGrafter"/>
</dbReference>
<dbReference type="OrthoDB" id="7059163at2"/>
<dbReference type="PANTHER" id="PTHR12918:SF1">
    <property type="entry name" value="CYSTEINE DIOXYGENASE TYPE 1"/>
    <property type="match status" value="1"/>
</dbReference>
<dbReference type="InterPro" id="IPR014710">
    <property type="entry name" value="RmlC-like_jellyroll"/>
</dbReference>
<evidence type="ECO:0000256" key="2">
    <source>
        <dbReference type="ARBA" id="ARBA00022723"/>
    </source>
</evidence>
<keyword evidence="3 7" id="KW-0223">Dioxygenase</keyword>